<dbReference type="Proteomes" id="UP001141806">
    <property type="component" value="Unassembled WGS sequence"/>
</dbReference>
<dbReference type="Pfam" id="PF02536">
    <property type="entry name" value="mTERF"/>
    <property type="match status" value="2"/>
</dbReference>
<sequence length="373" mass="42808">MSSFCSKNLLHIKCYGDPSTHLFFIRNSSLRFSSDATELPSITVDYLINRCGLTPESALKASQRINIKSTTKADSVLALLNSYGLPKPYISKLISKDPALLSANLKKTLEPKFEFFSNMGISGPDLARIFHRRPSILSNSSLKKDIVPSIDFLKSFLHDDRNIAVAMTRLRWINGIRGVMKPNIEILRYQGVPESGISKLITYRPQLLTWKQPQFNEVVLQTKAIGFNPSSMLFIYGVCTLSQMKKTTLETKVEVFRSFGWSEYEILCLFKKQPHCFALSEKSLRTRLDFFSSKLIWTAADIVKNPIVLRLSMEKRTVPRFSVIQILLSQGLMKKRSINTALNLSEDKFLEKFVRKYHQELPQLMEEYKRNMK</sequence>
<accession>A0A9Q0KWS4</accession>
<keyword evidence="2" id="KW-0804">Transcription</keyword>
<dbReference type="EMBL" id="JAMYWD010000002">
    <property type="protein sequence ID" value="KAJ4978243.1"/>
    <property type="molecule type" value="Genomic_DNA"/>
</dbReference>
<comment type="caution">
    <text evidence="4">The sequence shown here is derived from an EMBL/GenBank/DDBJ whole genome shotgun (WGS) entry which is preliminary data.</text>
</comment>
<keyword evidence="5" id="KW-1185">Reference proteome</keyword>
<keyword evidence="2" id="KW-0805">Transcription regulation</keyword>
<dbReference type="OrthoDB" id="637682at2759"/>
<dbReference type="InterPro" id="IPR038538">
    <property type="entry name" value="MTERF_sf"/>
</dbReference>
<dbReference type="AlphaFoldDB" id="A0A9Q0KWS4"/>
<evidence type="ECO:0000256" key="3">
    <source>
        <dbReference type="ARBA" id="ARBA00022946"/>
    </source>
</evidence>
<dbReference type="InterPro" id="IPR003690">
    <property type="entry name" value="MTERF"/>
</dbReference>
<dbReference type="FunFam" id="1.25.70.10:FF:000001">
    <property type="entry name" value="Mitochondrial transcription termination factor-like"/>
    <property type="match status" value="1"/>
</dbReference>
<evidence type="ECO:0000313" key="4">
    <source>
        <dbReference type="EMBL" id="KAJ4978243.1"/>
    </source>
</evidence>
<dbReference type="PANTHER" id="PTHR13068">
    <property type="entry name" value="CGI-12 PROTEIN-RELATED"/>
    <property type="match status" value="1"/>
</dbReference>
<evidence type="ECO:0000256" key="2">
    <source>
        <dbReference type="ARBA" id="ARBA00022472"/>
    </source>
</evidence>
<dbReference type="GO" id="GO:0003676">
    <property type="term" value="F:nucleic acid binding"/>
    <property type="evidence" value="ECO:0007669"/>
    <property type="project" value="InterPro"/>
</dbReference>
<dbReference type="GO" id="GO:0006353">
    <property type="term" value="P:DNA-templated transcription termination"/>
    <property type="evidence" value="ECO:0007669"/>
    <property type="project" value="UniProtKB-KW"/>
</dbReference>
<proteinExistence type="inferred from homology"/>
<keyword evidence="2" id="KW-0806">Transcription termination</keyword>
<dbReference type="PANTHER" id="PTHR13068:SF236">
    <property type="entry name" value="OS02G0749800 PROTEIN"/>
    <property type="match status" value="1"/>
</dbReference>
<comment type="similarity">
    <text evidence="1">Belongs to the mTERF family.</text>
</comment>
<dbReference type="SMART" id="SM00733">
    <property type="entry name" value="Mterf"/>
    <property type="match status" value="5"/>
</dbReference>
<reference evidence="4" key="1">
    <citation type="journal article" date="2023" name="Plant J.">
        <title>The genome of the king protea, Protea cynaroides.</title>
        <authorList>
            <person name="Chang J."/>
            <person name="Duong T.A."/>
            <person name="Schoeman C."/>
            <person name="Ma X."/>
            <person name="Roodt D."/>
            <person name="Barker N."/>
            <person name="Li Z."/>
            <person name="Van de Peer Y."/>
            <person name="Mizrachi E."/>
        </authorList>
    </citation>
    <scope>NUCLEOTIDE SEQUENCE</scope>
    <source>
        <tissue evidence="4">Young leaves</tissue>
    </source>
</reference>
<gene>
    <name evidence="4" type="ORF">NE237_009023</name>
</gene>
<dbReference type="Gene3D" id="1.25.70.10">
    <property type="entry name" value="Transcription termination factor 3, mitochondrial"/>
    <property type="match status" value="1"/>
</dbReference>
<evidence type="ECO:0000313" key="5">
    <source>
        <dbReference type="Proteomes" id="UP001141806"/>
    </source>
</evidence>
<organism evidence="4 5">
    <name type="scientific">Protea cynaroides</name>
    <dbReference type="NCBI Taxonomy" id="273540"/>
    <lineage>
        <taxon>Eukaryota</taxon>
        <taxon>Viridiplantae</taxon>
        <taxon>Streptophyta</taxon>
        <taxon>Embryophyta</taxon>
        <taxon>Tracheophyta</taxon>
        <taxon>Spermatophyta</taxon>
        <taxon>Magnoliopsida</taxon>
        <taxon>Proteales</taxon>
        <taxon>Proteaceae</taxon>
        <taxon>Protea</taxon>
    </lineage>
</organism>
<evidence type="ECO:0000256" key="1">
    <source>
        <dbReference type="ARBA" id="ARBA00007692"/>
    </source>
</evidence>
<protein>
    <submittedName>
        <fullName evidence="4">Uncharacterized protein</fullName>
    </submittedName>
</protein>
<keyword evidence="3" id="KW-0809">Transit peptide</keyword>
<name>A0A9Q0KWS4_9MAGN</name>